<feature type="non-terminal residue" evidence="2">
    <location>
        <position position="1"/>
    </location>
</feature>
<evidence type="ECO:0000256" key="1">
    <source>
        <dbReference type="SAM" id="MobiDB-lite"/>
    </source>
</evidence>
<keyword evidence="3" id="KW-1185">Reference proteome</keyword>
<feature type="compositionally biased region" description="Basic residues" evidence="1">
    <location>
        <begin position="119"/>
        <end position="128"/>
    </location>
</feature>
<protein>
    <submittedName>
        <fullName evidence="2">Uncharacterized protein</fullName>
    </submittedName>
</protein>
<dbReference type="EMBL" id="JAUEPU010000022">
    <property type="protein sequence ID" value="KAK0494039.1"/>
    <property type="molecule type" value="Genomic_DNA"/>
</dbReference>
<gene>
    <name evidence="2" type="ORF">EDD18DRAFT_1177235</name>
</gene>
<feature type="compositionally biased region" description="Basic and acidic residues" evidence="1">
    <location>
        <begin position="129"/>
        <end position="148"/>
    </location>
</feature>
<organism evidence="2 3">
    <name type="scientific">Armillaria luteobubalina</name>
    <dbReference type="NCBI Taxonomy" id="153913"/>
    <lineage>
        <taxon>Eukaryota</taxon>
        <taxon>Fungi</taxon>
        <taxon>Dikarya</taxon>
        <taxon>Basidiomycota</taxon>
        <taxon>Agaricomycotina</taxon>
        <taxon>Agaricomycetes</taxon>
        <taxon>Agaricomycetidae</taxon>
        <taxon>Agaricales</taxon>
        <taxon>Marasmiineae</taxon>
        <taxon>Physalacriaceae</taxon>
        <taxon>Armillaria</taxon>
    </lineage>
</organism>
<sequence>MRQLHSAPYQMLGVRGSVLLWRKLKEDAKRWDSADGPGSLKKIGDEARRQEREDRDLYVSDEEIQPQRKEVAYVSEDEDEDAKDVDIGRGKNVVRRVIPMVHIEVKGSKGPGKGPSHITRSKRVSKKRPGADVYEHDESQPKKKLRDNLSSHDVRRLTLLEREKHLMSILDKSEARTRCKSCSDLDINCFSPTATKGHPNPACIQCRTRRVGCSARRAVSPSAASSSSTPSQVQSRAQTSEP</sequence>
<feature type="region of interest" description="Disordered" evidence="1">
    <location>
        <begin position="215"/>
        <end position="242"/>
    </location>
</feature>
<feature type="compositionally biased region" description="Basic and acidic residues" evidence="1">
    <location>
        <begin position="42"/>
        <end position="58"/>
    </location>
</feature>
<feature type="region of interest" description="Disordered" evidence="1">
    <location>
        <begin position="29"/>
        <end position="83"/>
    </location>
</feature>
<name>A0AA39URC6_9AGAR</name>
<proteinExistence type="predicted"/>
<evidence type="ECO:0000313" key="3">
    <source>
        <dbReference type="Proteomes" id="UP001175228"/>
    </source>
</evidence>
<reference evidence="2" key="1">
    <citation type="submission" date="2023-06" db="EMBL/GenBank/DDBJ databases">
        <authorList>
            <consortium name="Lawrence Berkeley National Laboratory"/>
            <person name="Ahrendt S."/>
            <person name="Sahu N."/>
            <person name="Indic B."/>
            <person name="Wong-Bajracharya J."/>
            <person name="Merenyi Z."/>
            <person name="Ke H.-M."/>
            <person name="Monk M."/>
            <person name="Kocsube S."/>
            <person name="Drula E."/>
            <person name="Lipzen A."/>
            <person name="Balint B."/>
            <person name="Henrissat B."/>
            <person name="Andreopoulos B."/>
            <person name="Martin F.M."/>
            <person name="Harder C.B."/>
            <person name="Rigling D."/>
            <person name="Ford K.L."/>
            <person name="Foster G.D."/>
            <person name="Pangilinan J."/>
            <person name="Papanicolaou A."/>
            <person name="Barry K."/>
            <person name="LaButti K."/>
            <person name="Viragh M."/>
            <person name="Koriabine M."/>
            <person name="Yan M."/>
            <person name="Riley R."/>
            <person name="Champramary S."/>
            <person name="Plett K.L."/>
            <person name="Tsai I.J."/>
            <person name="Slot J."/>
            <person name="Sipos G."/>
            <person name="Plett J."/>
            <person name="Nagy L.G."/>
            <person name="Grigoriev I.V."/>
        </authorList>
    </citation>
    <scope>NUCLEOTIDE SEQUENCE</scope>
    <source>
        <strain evidence="2">HWK02</strain>
    </source>
</reference>
<dbReference type="Proteomes" id="UP001175228">
    <property type="component" value="Unassembled WGS sequence"/>
</dbReference>
<feature type="region of interest" description="Disordered" evidence="1">
    <location>
        <begin position="104"/>
        <end position="148"/>
    </location>
</feature>
<comment type="caution">
    <text evidence="2">The sequence shown here is derived from an EMBL/GenBank/DDBJ whole genome shotgun (WGS) entry which is preliminary data.</text>
</comment>
<dbReference type="AlphaFoldDB" id="A0AA39URC6"/>
<accession>A0AA39URC6</accession>
<evidence type="ECO:0000313" key="2">
    <source>
        <dbReference type="EMBL" id="KAK0494039.1"/>
    </source>
</evidence>